<accession>A0A0L0D2X3</accession>
<evidence type="ECO:0000313" key="7">
    <source>
        <dbReference type="EMBL" id="KNC46672.1"/>
    </source>
</evidence>
<dbReference type="GO" id="GO:0061665">
    <property type="term" value="F:SUMO ligase activity"/>
    <property type="evidence" value="ECO:0007669"/>
    <property type="project" value="TreeGrafter"/>
</dbReference>
<sequence length="643" mass="67401">MGDPVGEVFARLRAAKQAARAATVEGGGGDPSSAFADLARVLASPLLDDLATVRKRKIHMALVAALQALAKAAVLLPPSSPSLASLPLISDLASARLRPLLGAKQSKELDNIAAAFASVAAPAGSTEASSSTTVASARPRPPPISTAREAAAAAAAAWWRQAEEARHSPRLPLGWEVGAETPPSAMAKLRQAPFSIESGTLYEGLFLDIPFASRVTPTNVDALLRVVQPYSDTTREYCNGSVFSTCIAPPLLAPIDLRHSRAGSSATYTITIAPSTSLNILRQANAALTARGDDPVFSIVLRAYHRRDAKRIHTWPPGADIAVAVNGHWLETAAAGAAELDLLPHLRASNTITISSQHCTCGYLYTVLAKRTISQRMLAAHIVHARPWMDLHAAFGAIMDIFVSSASSGVTQDSLPVALTCPLSFTRMTTPVRGRACRHFQAYDLESYLAMNGVANQWRCAVCKVDLPVENLAVDPLMRLLLDLTADPALAPSLNLPAACATTPGPGSGSGSASDDDDDDDDDDGLLDTVYFNAVGIVFADAACSAPVPVINDHPTLVALRSGRPTPTTAPPRPVASLHPATSQPLPPAPAAQQPSSSHKRPAGTAAGERPTKAARLLSAKPILPDDDANLIVLSSDDDDDFC</sequence>
<feature type="domain" description="SP-RING-type" evidence="6">
    <location>
        <begin position="404"/>
        <end position="487"/>
    </location>
</feature>
<evidence type="ECO:0000256" key="4">
    <source>
        <dbReference type="PROSITE-ProRule" id="PRU00452"/>
    </source>
</evidence>
<dbReference type="Gene3D" id="3.30.40.10">
    <property type="entry name" value="Zinc/RING finger domain, C3HC4 (zinc finger)"/>
    <property type="match status" value="1"/>
</dbReference>
<dbReference type="GO" id="GO:0000785">
    <property type="term" value="C:chromatin"/>
    <property type="evidence" value="ECO:0007669"/>
    <property type="project" value="TreeGrafter"/>
</dbReference>
<dbReference type="InterPro" id="IPR013083">
    <property type="entry name" value="Znf_RING/FYVE/PHD"/>
</dbReference>
<name>A0A0L0D2X3_THETB</name>
<organism evidence="7 8">
    <name type="scientific">Thecamonas trahens ATCC 50062</name>
    <dbReference type="NCBI Taxonomy" id="461836"/>
    <lineage>
        <taxon>Eukaryota</taxon>
        <taxon>Apusozoa</taxon>
        <taxon>Apusomonadida</taxon>
        <taxon>Apusomonadidae</taxon>
        <taxon>Thecamonas</taxon>
    </lineage>
</organism>
<dbReference type="OrthoDB" id="6510781at2759"/>
<feature type="region of interest" description="Disordered" evidence="5">
    <location>
        <begin position="559"/>
        <end position="621"/>
    </location>
</feature>
<dbReference type="EMBL" id="GL349443">
    <property type="protein sequence ID" value="KNC46672.1"/>
    <property type="molecule type" value="Genomic_DNA"/>
</dbReference>
<dbReference type="eggNOG" id="KOG2169">
    <property type="taxonomic scope" value="Eukaryota"/>
</dbReference>
<dbReference type="RefSeq" id="XP_013760442.1">
    <property type="nucleotide sequence ID" value="XM_013904988.1"/>
</dbReference>
<evidence type="ECO:0000256" key="1">
    <source>
        <dbReference type="ARBA" id="ARBA00022723"/>
    </source>
</evidence>
<keyword evidence="1" id="KW-0479">Metal-binding</keyword>
<protein>
    <recommendedName>
        <fullName evidence="6">SP-RING-type domain-containing protein</fullName>
    </recommendedName>
</protein>
<dbReference type="AlphaFoldDB" id="A0A0L0D2X3"/>
<gene>
    <name evidence="7" type="ORF">AMSG_03108</name>
</gene>
<feature type="compositionally biased region" description="Acidic residues" evidence="5">
    <location>
        <begin position="514"/>
        <end position="525"/>
    </location>
</feature>
<keyword evidence="2 4" id="KW-0863">Zinc-finger</keyword>
<evidence type="ECO:0000313" key="8">
    <source>
        <dbReference type="Proteomes" id="UP000054408"/>
    </source>
</evidence>
<reference evidence="7 8" key="1">
    <citation type="submission" date="2010-05" db="EMBL/GenBank/DDBJ databases">
        <title>The Genome Sequence of Thecamonas trahens ATCC 50062.</title>
        <authorList>
            <consortium name="The Broad Institute Genome Sequencing Platform"/>
            <person name="Russ C."/>
            <person name="Cuomo C."/>
            <person name="Shea T."/>
            <person name="Young S.K."/>
            <person name="Zeng Q."/>
            <person name="Koehrsen M."/>
            <person name="Haas B."/>
            <person name="Borodovsky M."/>
            <person name="Guigo R."/>
            <person name="Alvarado L."/>
            <person name="Berlin A."/>
            <person name="Bochicchio J."/>
            <person name="Borenstein D."/>
            <person name="Chapman S."/>
            <person name="Chen Z."/>
            <person name="Freedman E."/>
            <person name="Gellesch M."/>
            <person name="Goldberg J."/>
            <person name="Griggs A."/>
            <person name="Gujja S."/>
            <person name="Heilman E."/>
            <person name="Heiman D."/>
            <person name="Hepburn T."/>
            <person name="Howarth C."/>
            <person name="Jen D."/>
            <person name="Larson L."/>
            <person name="Mehta T."/>
            <person name="Park D."/>
            <person name="Pearson M."/>
            <person name="Roberts A."/>
            <person name="Saif S."/>
            <person name="Shenoy N."/>
            <person name="Sisk P."/>
            <person name="Stolte C."/>
            <person name="Sykes S."/>
            <person name="Thomson T."/>
            <person name="Walk T."/>
            <person name="White J."/>
            <person name="Yandava C."/>
            <person name="Burger G."/>
            <person name="Gray M.W."/>
            <person name="Holland P.W.H."/>
            <person name="King N."/>
            <person name="Lang F.B.F."/>
            <person name="Roger A.J."/>
            <person name="Ruiz-Trillo I."/>
            <person name="Lander E."/>
            <person name="Nusbaum C."/>
        </authorList>
    </citation>
    <scope>NUCLEOTIDE SEQUENCE [LARGE SCALE GENOMIC DNA]</scope>
    <source>
        <strain evidence="7 8">ATCC 50062</strain>
    </source>
</reference>
<evidence type="ECO:0000256" key="3">
    <source>
        <dbReference type="ARBA" id="ARBA00022833"/>
    </source>
</evidence>
<dbReference type="PROSITE" id="PS51044">
    <property type="entry name" value="ZF_SP_RING"/>
    <property type="match status" value="1"/>
</dbReference>
<keyword evidence="3" id="KW-0862">Zinc</keyword>
<evidence type="ECO:0000256" key="2">
    <source>
        <dbReference type="ARBA" id="ARBA00022771"/>
    </source>
</evidence>
<dbReference type="Proteomes" id="UP000054408">
    <property type="component" value="Unassembled WGS sequence"/>
</dbReference>
<feature type="region of interest" description="Disordered" evidence="5">
    <location>
        <begin position="500"/>
        <end position="525"/>
    </location>
</feature>
<dbReference type="PANTHER" id="PTHR10782:SF4">
    <property type="entry name" value="TONALLI, ISOFORM E"/>
    <property type="match status" value="1"/>
</dbReference>
<dbReference type="CDD" id="cd16650">
    <property type="entry name" value="SP-RING_PIAS-like"/>
    <property type="match status" value="1"/>
</dbReference>
<dbReference type="InterPro" id="IPR004181">
    <property type="entry name" value="Znf_MIZ"/>
</dbReference>
<dbReference type="GO" id="GO:0008270">
    <property type="term" value="F:zinc ion binding"/>
    <property type="evidence" value="ECO:0007669"/>
    <property type="project" value="UniProtKB-KW"/>
</dbReference>
<evidence type="ECO:0000259" key="6">
    <source>
        <dbReference type="PROSITE" id="PS51044"/>
    </source>
</evidence>
<dbReference type="GeneID" id="25562741"/>
<keyword evidence="8" id="KW-1185">Reference proteome</keyword>
<dbReference type="PANTHER" id="PTHR10782">
    <property type="entry name" value="ZINC FINGER MIZ DOMAIN-CONTAINING PROTEIN"/>
    <property type="match status" value="1"/>
</dbReference>
<proteinExistence type="predicted"/>
<dbReference type="Pfam" id="PF02891">
    <property type="entry name" value="zf-MIZ"/>
    <property type="match status" value="1"/>
</dbReference>
<dbReference type="STRING" id="461836.A0A0L0D2X3"/>
<evidence type="ECO:0000256" key="5">
    <source>
        <dbReference type="SAM" id="MobiDB-lite"/>
    </source>
</evidence>
<dbReference type="GO" id="GO:0016925">
    <property type="term" value="P:protein sumoylation"/>
    <property type="evidence" value="ECO:0007669"/>
    <property type="project" value="TreeGrafter"/>
</dbReference>